<reference evidence="1 2" key="1">
    <citation type="submission" date="2016-10" db="EMBL/GenBank/DDBJ databases">
        <authorList>
            <person name="de Groot N.N."/>
        </authorList>
    </citation>
    <scope>NUCLEOTIDE SEQUENCE [LARGE SCALE GENOMIC DNA]</scope>
    <source>
        <strain evidence="1 2">DSM 26130</strain>
    </source>
</reference>
<proteinExistence type="predicted"/>
<organism evidence="1 2">
    <name type="scientific">Spirosoma endophyticum</name>
    <dbReference type="NCBI Taxonomy" id="662367"/>
    <lineage>
        <taxon>Bacteria</taxon>
        <taxon>Pseudomonadati</taxon>
        <taxon>Bacteroidota</taxon>
        <taxon>Cytophagia</taxon>
        <taxon>Cytophagales</taxon>
        <taxon>Cytophagaceae</taxon>
        <taxon>Spirosoma</taxon>
    </lineage>
</organism>
<sequence>MTNTVVEFKGTFAVLFNLKNERNGKDSFSNRGFIKHR</sequence>
<gene>
    <name evidence="1" type="ORF">SAMN05216167_1578</name>
</gene>
<name>A0A1I2I6R7_9BACT</name>
<evidence type="ECO:0000313" key="1">
    <source>
        <dbReference type="EMBL" id="SFF37333.1"/>
    </source>
</evidence>
<dbReference type="AlphaFoldDB" id="A0A1I2I6R7"/>
<accession>A0A1I2I6R7</accession>
<keyword evidence="2" id="KW-1185">Reference proteome</keyword>
<evidence type="ECO:0000313" key="2">
    <source>
        <dbReference type="Proteomes" id="UP000198598"/>
    </source>
</evidence>
<dbReference type="Proteomes" id="UP000198598">
    <property type="component" value="Unassembled WGS sequence"/>
</dbReference>
<protein>
    <submittedName>
        <fullName evidence="1">Uncharacterized protein</fullName>
    </submittedName>
</protein>
<dbReference type="EMBL" id="FOLQ01000057">
    <property type="protein sequence ID" value="SFF37333.1"/>
    <property type="molecule type" value="Genomic_DNA"/>
</dbReference>